<dbReference type="EMBL" id="GGEC01087322">
    <property type="protein sequence ID" value="MBX67806.1"/>
    <property type="molecule type" value="Transcribed_RNA"/>
</dbReference>
<dbReference type="AlphaFoldDB" id="A0A2P2QLD7"/>
<keyword evidence="1" id="KW-1133">Transmembrane helix</keyword>
<keyword evidence="1" id="KW-0472">Membrane</keyword>
<proteinExistence type="predicted"/>
<evidence type="ECO:0000256" key="1">
    <source>
        <dbReference type="SAM" id="Phobius"/>
    </source>
</evidence>
<sequence>MVGRGASSDRPGFRPFYTSSNSLLTFHHRRSVDQRLATAWMVCVQFFDDGGGASEAPPRVREQIENTSCVYFLFSFNCFFFFLFCLVEYYI</sequence>
<feature type="transmembrane region" description="Helical" evidence="1">
    <location>
        <begin position="69"/>
        <end position="90"/>
    </location>
</feature>
<organism evidence="2">
    <name type="scientific">Rhizophora mucronata</name>
    <name type="common">Asiatic mangrove</name>
    <dbReference type="NCBI Taxonomy" id="61149"/>
    <lineage>
        <taxon>Eukaryota</taxon>
        <taxon>Viridiplantae</taxon>
        <taxon>Streptophyta</taxon>
        <taxon>Embryophyta</taxon>
        <taxon>Tracheophyta</taxon>
        <taxon>Spermatophyta</taxon>
        <taxon>Magnoliopsida</taxon>
        <taxon>eudicotyledons</taxon>
        <taxon>Gunneridae</taxon>
        <taxon>Pentapetalae</taxon>
        <taxon>rosids</taxon>
        <taxon>fabids</taxon>
        <taxon>Malpighiales</taxon>
        <taxon>Rhizophoraceae</taxon>
        <taxon>Rhizophora</taxon>
    </lineage>
</organism>
<protein>
    <submittedName>
        <fullName evidence="2">Uncharacterized protein</fullName>
    </submittedName>
</protein>
<keyword evidence="1" id="KW-0812">Transmembrane</keyword>
<name>A0A2P2QLD7_RHIMU</name>
<accession>A0A2P2QLD7</accession>
<evidence type="ECO:0000313" key="2">
    <source>
        <dbReference type="EMBL" id="MBX67806.1"/>
    </source>
</evidence>
<reference evidence="2" key="1">
    <citation type="submission" date="2018-02" db="EMBL/GenBank/DDBJ databases">
        <title>Rhizophora mucronata_Transcriptome.</title>
        <authorList>
            <person name="Meera S.P."/>
            <person name="Sreeshan A."/>
            <person name="Augustine A."/>
        </authorList>
    </citation>
    <scope>NUCLEOTIDE SEQUENCE</scope>
    <source>
        <tissue evidence="2">Leaf</tissue>
    </source>
</reference>